<comment type="caution">
    <text evidence="1">The sequence shown here is derived from an EMBL/GenBank/DDBJ whole genome shotgun (WGS) entry which is preliminary data.</text>
</comment>
<gene>
    <name evidence="1" type="ORF">DCM90_04935</name>
</gene>
<keyword evidence="2" id="KW-1185">Reference proteome</keyword>
<evidence type="ECO:0000313" key="2">
    <source>
        <dbReference type="Proteomes" id="UP000245080"/>
    </source>
</evidence>
<accession>A0A2V1MZ79</accession>
<dbReference type="AlphaFoldDB" id="A0A2V1MZ79"/>
<proteinExistence type="predicted"/>
<dbReference type="RefSeq" id="WP_109250226.1">
    <property type="nucleotide sequence ID" value="NZ_QCXQ01000002.1"/>
</dbReference>
<sequence length="245" mass="26217">MKKELTGIAIIALGLGLTGCGMGGQNAAVKLTTTKSTVTPNGAAAKVSGKATPKSTIHYTLNGKQSKTVKVKKSGTYKIYVTPKTTAQTVKLTAKINHKSSKTKKVDIKAAKPLTKYTTFATAYNTAIKKANGSQTIDTTGKIGRYHVGSDTQPISVTTTKNGDLLGVSDSMKDKRNRTLYEQQVTAAGQAFGFTDKEAKSLLTRSEKTPKKAYMATHKNIRMEIKTTKTNGNEKIVTTFSHHGA</sequence>
<evidence type="ECO:0000313" key="1">
    <source>
        <dbReference type="EMBL" id="PWG00279.1"/>
    </source>
</evidence>
<name>A0A2V1MZ79_9LACO</name>
<organism evidence="1 2">
    <name type="scientific">Levilactobacillus bambusae</name>
    <dbReference type="NCBI Taxonomy" id="2024736"/>
    <lineage>
        <taxon>Bacteria</taxon>
        <taxon>Bacillati</taxon>
        <taxon>Bacillota</taxon>
        <taxon>Bacilli</taxon>
        <taxon>Lactobacillales</taxon>
        <taxon>Lactobacillaceae</taxon>
        <taxon>Levilactobacillus</taxon>
    </lineage>
</organism>
<evidence type="ECO:0008006" key="3">
    <source>
        <dbReference type="Google" id="ProtNLM"/>
    </source>
</evidence>
<dbReference type="PROSITE" id="PS51257">
    <property type="entry name" value="PROKAR_LIPOPROTEIN"/>
    <property type="match status" value="1"/>
</dbReference>
<reference evidence="1 2" key="1">
    <citation type="journal article" date="2018" name="Int. J. Syst. Evol. Microbiol.">
        <title>Lactobacillus bambusae sp. nov., isolated from a traditional fermented Ma-bamboo shoots of Taiwan.</title>
        <authorList>
            <person name="Wang L.-T."/>
        </authorList>
    </citation>
    <scope>NUCLEOTIDE SEQUENCE [LARGE SCALE GENOMIC DNA]</scope>
    <source>
        <strain evidence="1 2">BS-W1</strain>
    </source>
</reference>
<dbReference type="EMBL" id="QCXQ01000002">
    <property type="protein sequence ID" value="PWG00279.1"/>
    <property type="molecule type" value="Genomic_DNA"/>
</dbReference>
<dbReference type="Proteomes" id="UP000245080">
    <property type="component" value="Unassembled WGS sequence"/>
</dbReference>
<protein>
    <recommendedName>
        <fullName evidence="3">Bacterial Ig domain-containing protein</fullName>
    </recommendedName>
</protein>